<dbReference type="AlphaFoldDB" id="A0A1C7LVW4"/>
<name>A0A1C7LVW4_GRIFR</name>
<reference evidence="1 2" key="1">
    <citation type="submission" date="2016-03" db="EMBL/GenBank/DDBJ databases">
        <title>Whole genome sequencing of Grifola frondosa 9006-11.</title>
        <authorList>
            <person name="Min B."/>
            <person name="Park H."/>
            <person name="Kim J.-G."/>
            <person name="Cho H."/>
            <person name="Oh Y.-L."/>
            <person name="Kong W.-S."/>
            <person name="Choi I.-G."/>
        </authorList>
    </citation>
    <scope>NUCLEOTIDE SEQUENCE [LARGE SCALE GENOMIC DNA]</scope>
    <source>
        <strain evidence="1 2">9006-11</strain>
    </source>
</reference>
<accession>A0A1C7LVW4</accession>
<keyword evidence="2" id="KW-1185">Reference proteome</keyword>
<evidence type="ECO:0000313" key="2">
    <source>
        <dbReference type="Proteomes" id="UP000092993"/>
    </source>
</evidence>
<organism evidence="1 2">
    <name type="scientific">Grifola frondosa</name>
    <name type="common">Maitake</name>
    <name type="synonym">Polyporus frondosus</name>
    <dbReference type="NCBI Taxonomy" id="5627"/>
    <lineage>
        <taxon>Eukaryota</taxon>
        <taxon>Fungi</taxon>
        <taxon>Dikarya</taxon>
        <taxon>Basidiomycota</taxon>
        <taxon>Agaricomycotina</taxon>
        <taxon>Agaricomycetes</taxon>
        <taxon>Polyporales</taxon>
        <taxon>Grifolaceae</taxon>
        <taxon>Grifola</taxon>
    </lineage>
</organism>
<protein>
    <submittedName>
        <fullName evidence="1">Uncharacterized protein</fullName>
    </submittedName>
</protein>
<dbReference type="Proteomes" id="UP000092993">
    <property type="component" value="Unassembled WGS sequence"/>
</dbReference>
<comment type="caution">
    <text evidence="1">The sequence shown here is derived from an EMBL/GenBank/DDBJ whole genome shotgun (WGS) entry which is preliminary data.</text>
</comment>
<sequence length="204" mass="22577">MSSTSSLPFDDPDSPVLPTFNDNSTFSVASSFPPIRSALSPDINDPISSTGRIRLHAALHSLGFSHHPDAWVVTRCPDGALIGIGTFFTLITNPHNRYMDLRGRIISVRVLEQDFAEFWVSLDQRDHAYLHVPLAHASLGFLDSIRINLFRPYLLSTIGRLPYSASIIGIRGIPITHTPYLRSTLTLEQAEEGQVDHMIQTDGA</sequence>
<gene>
    <name evidence="1" type="ORF">A0H81_13344</name>
</gene>
<evidence type="ECO:0000313" key="1">
    <source>
        <dbReference type="EMBL" id="OBZ66954.1"/>
    </source>
</evidence>
<dbReference type="EMBL" id="LUGG01000027">
    <property type="protein sequence ID" value="OBZ66954.1"/>
    <property type="molecule type" value="Genomic_DNA"/>
</dbReference>
<proteinExistence type="predicted"/>